<proteinExistence type="predicted"/>
<evidence type="ECO:0008006" key="4">
    <source>
        <dbReference type="Google" id="ProtNLM"/>
    </source>
</evidence>
<evidence type="ECO:0000313" key="3">
    <source>
        <dbReference type="Proteomes" id="UP000265520"/>
    </source>
</evidence>
<dbReference type="AlphaFoldDB" id="A0A392V2R9"/>
<feature type="non-terminal residue" evidence="2">
    <location>
        <position position="1"/>
    </location>
</feature>
<feature type="non-terminal residue" evidence="2">
    <location>
        <position position="74"/>
    </location>
</feature>
<evidence type="ECO:0000256" key="1">
    <source>
        <dbReference type="SAM" id="MobiDB-lite"/>
    </source>
</evidence>
<organism evidence="2 3">
    <name type="scientific">Trifolium medium</name>
    <dbReference type="NCBI Taxonomy" id="97028"/>
    <lineage>
        <taxon>Eukaryota</taxon>
        <taxon>Viridiplantae</taxon>
        <taxon>Streptophyta</taxon>
        <taxon>Embryophyta</taxon>
        <taxon>Tracheophyta</taxon>
        <taxon>Spermatophyta</taxon>
        <taxon>Magnoliopsida</taxon>
        <taxon>eudicotyledons</taxon>
        <taxon>Gunneridae</taxon>
        <taxon>Pentapetalae</taxon>
        <taxon>rosids</taxon>
        <taxon>fabids</taxon>
        <taxon>Fabales</taxon>
        <taxon>Fabaceae</taxon>
        <taxon>Papilionoideae</taxon>
        <taxon>50 kb inversion clade</taxon>
        <taxon>NPAAA clade</taxon>
        <taxon>Hologalegina</taxon>
        <taxon>IRL clade</taxon>
        <taxon>Trifolieae</taxon>
        <taxon>Trifolium</taxon>
    </lineage>
</organism>
<reference evidence="2 3" key="1">
    <citation type="journal article" date="2018" name="Front. Plant Sci.">
        <title>Red Clover (Trifolium pratense) and Zigzag Clover (T. medium) - A Picture of Genomic Similarities and Differences.</title>
        <authorList>
            <person name="Dluhosova J."/>
            <person name="Istvanek J."/>
            <person name="Nedelnik J."/>
            <person name="Repkova J."/>
        </authorList>
    </citation>
    <scope>NUCLEOTIDE SEQUENCE [LARGE SCALE GENOMIC DNA]</scope>
    <source>
        <strain evidence="3">cv. 10/8</strain>
        <tissue evidence="2">Leaf</tissue>
    </source>
</reference>
<sequence length="74" mass="8033">TDVVNVDDLESEERSVEKTPVPTIDKRLRSQSGKVVASVVTSVKPAKSTKKTVSVGPKKQWCKVVPPSETKKKG</sequence>
<accession>A0A392V2R9</accession>
<comment type="caution">
    <text evidence="2">The sequence shown here is derived from an EMBL/GenBank/DDBJ whole genome shotgun (WGS) entry which is preliminary data.</text>
</comment>
<feature type="region of interest" description="Disordered" evidence="1">
    <location>
        <begin position="1"/>
        <end position="20"/>
    </location>
</feature>
<name>A0A392V2R9_9FABA</name>
<protein>
    <recommendedName>
        <fullName evidence="4">Envelope-like protein</fullName>
    </recommendedName>
</protein>
<dbReference type="EMBL" id="LXQA011016980">
    <property type="protein sequence ID" value="MCI81351.1"/>
    <property type="molecule type" value="Genomic_DNA"/>
</dbReference>
<keyword evidence="3" id="KW-1185">Reference proteome</keyword>
<dbReference type="Proteomes" id="UP000265520">
    <property type="component" value="Unassembled WGS sequence"/>
</dbReference>
<feature type="compositionally biased region" description="Acidic residues" evidence="1">
    <location>
        <begin position="1"/>
        <end position="11"/>
    </location>
</feature>
<evidence type="ECO:0000313" key="2">
    <source>
        <dbReference type="EMBL" id="MCI81351.1"/>
    </source>
</evidence>